<dbReference type="PANTHER" id="PTHR30055:SF228">
    <property type="entry name" value="TRANSCRIPTIONAL REGULATOR-RELATED"/>
    <property type="match status" value="1"/>
</dbReference>
<dbReference type="PANTHER" id="PTHR30055">
    <property type="entry name" value="HTH-TYPE TRANSCRIPTIONAL REGULATOR RUTR"/>
    <property type="match status" value="1"/>
</dbReference>
<dbReference type="Proteomes" id="UP000823786">
    <property type="component" value="Unassembled WGS sequence"/>
</dbReference>
<evidence type="ECO:0000259" key="6">
    <source>
        <dbReference type="PROSITE" id="PS50977"/>
    </source>
</evidence>
<dbReference type="InterPro" id="IPR039538">
    <property type="entry name" value="BetI_C"/>
</dbReference>
<dbReference type="Gene3D" id="1.10.357.10">
    <property type="entry name" value="Tetracycline Repressor, domain 2"/>
    <property type="match status" value="1"/>
</dbReference>
<dbReference type="InterPro" id="IPR036271">
    <property type="entry name" value="Tet_transcr_reg_TetR-rel_C_sf"/>
</dbReference>
<evidence type="ECO:0000256" key="5">
    <source>
        <dbReference type="PROSITE-ProRule" id="PRU00335"/>
    </source>
</evidence>
<dbReference type="SUPFAM" id="SSF46689">
    <property type="entry name" value="Homeodomain-like"/>
    <property type="match status" value="1"/>
</dbReference>
<proteinExistence type="predicted"/>
<dbReference type="SUPFAM" id="SSF48498">
    <property type="entry name" value="Tetracyclin repressor-like, C-terminal domain"/>
    <property type="match status" value="1"/>
</dbReference>
<dbReference type="InterPro" id="IPR009057">
    <property type="entry name" value="Homeodomain-like_sf"/>
</dbReference>
<keyword evidence="3 5" id="KW-0238">DNA-binding</keyword>
<feature type="DNA-binding region" description="H-T-H motif" evidence="5">
    <location>
        <begin position="35"/>
        <end position="54"/>
    </location>
</feature>
<keyword evidence="2" id="KW-0805">Transcription regulation</keyword>
<dbReference type="PROSITE" id="PS50977">
    <property type="entry name" value="HTH_TETR_2"/>
    <property type="match status" value="1"/>
</dbReference>
<dbReference type="InterPro" id="IPR050109">
    <property type="entry name" value="HTH-type_TetR-like_transc_reg"/>
</dbReference>
<protein>
    <submittedName>
        <fullName evidence="7">AcrR family transcriptional regulator</fullName>
    </submittedName>
</protein>
<organism evidence="7 8">
    <name type="scientific">Rhizobium herbae</name>
    <dbReference type="NCBI Taxonomy" id="508661"/>
    <lineage>
        <taxon>Bacteria</taxon>
        <taxon>Pseudomonadati</taxon>
        <taxon>Pseudomonadota</taxon>
        <taxon>Alphaproteobacteria</taxon>
        <taxon>Hyphomicrobiales</taxon>
        <taxon>Rhizobiaceae</taxon>
        <taxon>Rhizobium/Agrobacterium group</taxon>
        <taxon>Rhizobium</taxon>
    </lineage>
</organism>
<dbReference type="EMBL" id="JAGGJV010000002">
    <property type="protein sequence ID" value="MBP1858249.1"/>
    <property type="molecule type" value="Genomic_DNA"/>
</dbReference>
<dbReference type="InterPro" id="IPR023772">
    <property type="entry name" value="DNA-bd_HTH_TetR-type_CS"/>
</dbReference>
<keyword evidence="4" id="KW-0804">Transcription</keyword>
<evidence type="ECO:0000256" key="3">
    <source>
        <dbReference type="ARBA" id="ARBA00023125"/>
    </source>
</evidence>
<evidence type="ECO:0000313" key="8">
    <source>
        <dbReference type="Proteomes" id="UP000823786"/>
    </source>
</evidence>
<feature type="domain" description="HTH tetR-type" evidence="6">
    <location>
        <begin position="12"/>
        <end position="72"/>
    </location>
</feature>
<keyword evidence="1" id="KW-0678">Repressor</keyword>
<accession>A0ABS4EJY0</accession>
<dbReference type="Pfam" id="PF13977">
    <property type="entry name" value="TetR_C_6"/>
    <property type="match status" value="1"/>
</dbReference>
<keyword evidence="8" id="KW-1185">Reference proteome</keyword>
<evidence type="ECO:0000256" key="4">
    <source>
        <dbReference type="ARBA" id="ARBA00023163"/>
    </source>
</evidence>
<sequence length="205" mass="22491">MNRRTFHRAPEGERRQELIEATLDTIAELGLKGATVRQIAIRAGVTAGLVRHYFDSKDQMVEEAYRSVLATFAAKAADIAGDPQTRLRQFITLNLTAPVANGRSLSLWASFISQVRLDQELAAIHREGYLGFRNDLQGLIGDFLRSEGRPADEGDCRRHAIAINGMIDGLWLEGCLAGELFEEAELVAIALSSIEALLGLSLGRD</sequence>
<dbReference type="PROSITE" id="PS01081">
    <property type="entry name" value="HTH_TETR_1"/>
    <property type="match status" value="1"/>
</dbReference>
<evidence type="ECO:0000313" key="7">
    <source>
        <dbReference type="EMBL" id="MBP1858249.1"/>
    </source>
</evidence>
<dbReference type="RefSeq" id="WP_209850493.1">
    <property type="nucleotide sequence ID" value="NZ_JAGGJV010000002.1"/>
</dbReference>
<name>A0ABS4EJY0_9HYPH</name>
<dbReference type="PRINTS" id="PR00455">
    <property type="entry name" value="HTHTETR"/>
</dbReference>
<comment type="caution">
    <text evidence="7">The sequence shown here is derived from an EMBL/GenBank/DDBJ whole genome shotgun (WGS) entry which is preliminary data.</text>
</comment>
<evidence type="ECO:0000256" key="2">
    <source>
        <dbReference type="ARBA" id="ARBA00023015"/>
    </source>
</evidence>
<dbReference type="Pfam" id="PF00440">
    <property type="entry name" value="TetR_N"/>
    <property type="match status" value="1"/>
</dbReference>
<reference evidence="7 8" key="1">
    <citation type="submission" date="2021-03" db="EMBL/GenBank/DDBJ databases">
        <title>Genomic Encyclopedia of Type Strains, Phase IV (KMG-IV): sequencing the most valuable type-strain genomes for metagenomic binning, comparative biology and taxonomic classification.</title>
        <authorList>
            <person name="Goeker M."/>
        </authorList>
    </citation>
    <scope>NUCLEOTIDE SEQUENCE [LARGE SCALE GENOMIC DNA]</scope>
    <source>
        <strain evidence="7 8">DSM 26427</strain>
    </source>
</reference>
<gene>
    <name evidence="7" type="ORF">J2Z75_001745</name>
</gene>
<evidence type="ECO:0000256" key="1">
    <source>
        <dbReference type="ARBA" id="ARBA00022491"/>
    </source>
</evidence>
<dbReference type="InterPro" id="IPR001647">
    <property type="entry name" value="HTH_TetR"/>
</dbReference>